<feature type="signal peptide" evidence="1">
    <location>
        <begin position="1"/>
        <end position="21"/>
    </location>
</feature>
<reference evidence="2" key="1">
    <citation type="journal article" date="2023" name="Int. J. Syst. Evol. Microbiol.">
        <title>Methylocystis iwaonis sp. nov., a type II methane-oxidizing bacterium from surface soil of a rice paddy field in Japan, and emended description of the genus Methylocystis (ex Whittenbury et al. 1970) Bowman et al. 1993.</title>
        <authorList>
            <person name="Kaise H."/>
            <person name="Sawadogo J.B."/>
            <person name="Alam M.S."/>
            <person name="Ueno C."/>
            <person name="Dianou D."/>
            <person name="Shinjo R."/>
            <person name="Asakawa S."/>
        </authorList>
    </citation>
    <scope>NUCLEOTIDE SEQUENCE</scope>
    <source>
        <strain evidence="2">LMG27198</strain>
    </source>
</reference>
<protein>
    <submittedName>
        <fullName evidence="2">Uncharacterized protein</fullName>
    </submittedName>
</protein>
<accession>A0A9W6GSV5</accession>
<keyword evidence="1" id="KW-0732">Signal</keyword>
<dbReference type="EMBL" id="BSEC01000001">
    <property type="protein sequence ID" value="GLI92411.1"/>
    <property type="molecule type" value="Genomic_DNA"/>
</dbReference>
<evidence type="ECO:0000313" key="2">
    <source>
        <dbReference type="EMBL" id="GLI92411.1"/>
    </source>
</evidence>
<comment type="caution">
    <text evidence="2">The sequence shown here is derived from an EMBL/GenBank/DDBJ whole genome shotgun (WGS) entry which is preliminary data.</text>
</comment>
<keyword evidence="3" id="KW-1185">Reference proteome</keyword>
<sequence>MKQICVALSLTLALCASETLARGRPAKAEADAPNCALTAQKLVAQRHRLPAGDSTALSMRIYASPELAVEADNLFDACVRKHSGLR</sequence>
<evidence type="ECO:0000256" key="1">
    <source>
        <dbReference type="SAM" id="SignalP"/>
    </source>
</evidence>
<gene>
    <name evidence="2" type="ORF">LMG27198_14030</name>
</gene>
<organism evidence="2 3">
    <name type="scientific">Methylocystis echinoides</name>
    <dbReference type="NCBI Taxonomy" id="29468"/>
    <lineage>
        <taxon>Bacteria</taxon>
        <taxon>Pseudomonadati</taxon>
        <taxon>Pseudomonadota</taxon>
        <taxon>Alphaproteobacteria</taxon>
        <taxon>Hyphomicrobiales</taxon>
        <taxon>Methylocystaceae</taxon>
        <taxon>Methylocystis</taxon>
    </lineage>
</organism>
<proteinExistence type="predicted"/>
<dbReference type="Proteomes" id="UP001144323">
    <property type="component" value="Unassembled WGS sequence"/>
</dbReference>
<dbReference type="AlphaFoldDB" id="A0A9W6GSV5"/>
<name>A0A9W6GSV5_9HYPH</name>
<feature type="chain" id="PRO_5040907251" evidence="1">
    <location>
        <begin position="22"/>
        <end position="86"/>
    </location>
</feature>
<evidence type="ECO:0000313" key="3">
    <source>
        <dbReference type="Proteomes" id="UP001144323"/>
    </source>
</evidence>
<dbReference type="RefSeq" id="WP_281801615.1">
    <property type="nucleotide sequence ID" value="NZ_BSEC01000001.1"/>
</dbReference>